<evidence type="ECO:0000256" key="2">
    <source>
        <dbReference type="SAM" id="SignalP"/>
    </source>
</evidence>
<evidence type="ECO:0000313" key="5">
    <source>
        <dbReference type="Proteomes" id="UP001236652"/>
    </source>
</evidence>
<sequence>MKGIKWLIVSFVLVLAIATPVSAEEETYEELSVYEKHKLLTEIAIEKDIPPEILKGIAAGENYMRQYKEDGTVQIADDGGIGIMQITNHDLKGVDKDRLATDTEYNIRVGADILNMKWNQFASRSALPTVNGASNRHILEQWYFPVMAYNGYSNDNNPVREYEEGEKPYQQKVYETIEKYSKVSTADTPEDFSFHLDDGYLVSDIENYDWKDADSYTTQMFAPGDQVYVMNDEDLSENLDYGRLKSDGYFNGSELDLIPYYTELEIVSGPYYPTENIFRHFVAYEVKSDDYNGYVASANLRSADHMEKDFSPKGDKMTDVALDKTWRIKTRTHIDPATVNERNIYIVSDNGKGVRIDLSASFNSSDQTTIITATPEGEYEKGTEYALHVKGLMSTEGLDLETNVYREFKTVD</sequence>
<evidence type="ECO:0000259" key="3">
    <source>
        <dbReference type="Pfam" id="PF01464"/>
    </source>
</evidence>
<dbReference type="InterPro" id="IPR023346">
    <property type="entry name" value="Lysozyme-like_dom_sf"/>
</dbReference>
<feature type="domain" description="Transglycosylase SLT" evidence="3">
    <location>
        <begin position="46"/>
        <end position="160"/>
    </location>
</feature>
<feature type="chain" id="PRO_5045072584" evidence="2">
    <location>
        <begin position="24"/>
        <end position="412"/>
    </location>
</feature>
<dbReference type="SUPFAM" id="SSF53955">
    <property type="entry name" value="Lysozyme-like"/>
    <property type="match status" value="1"/>
</dbReference>
<dbReference type="InterPro" id="IPR014755">
    <property type="entry name" value="Cu-Rt/internalin_Ig-like"/>
</dbReference>
<dbReference type="Pfam" id="PF01464">
    <property type="entry name" value="SLT"/>
    <property type="match status" value="1"/>
</dbReference>
<feature type="signal peptide" evidence="2">
    <location>
        <begin position="1"/>
        <end position="23"/>
    </location>
</feature>
<proteinExistence type="predicted"/>
<dbReference type="Gene3D" id="2.60.40.1220">
    <property type="match status" value="1"/>
</dbReference>
<dbReference type="RefSeq" id="WP_231417888.1">
    <property type="nucleotide sequence ID" value="NZ_CP126446.1"/>
</dbReference>
<keyword evidence="1 2" id="KW-0732">Signal</keyword>
<reference evidence="4 5" key="1">
    <citation type="submission" date="2023-05" db="EMBL/GenBank/DDBJ databases">
        <title>Comparative genomics reveals the evidence of polycyclic aromatic hydrocarbons degradation in moderately halophilic genus Pontibacillus.</title>
        <authorList>
            <person name="Yang H."/>
            <person name="Qian Z."/>
        </authorList>
    </citation>
    <scope>NUCLEOTIDE SEQUENCE [LARGE SCALE GENOMIC DNA]</scope>
    <source>
        <strain evidence="5">HN14</strain>
    </source>
</reference>
<gene>
    <name evidence="4" type="ORF">QNI29_18685</name>
</gene>
<dbReference type="InterPro" id="IPR008258">
    <property type="entry name" value="Transglycosylase_SLT_dom_1"/>
</dbReference>
<name>A0ABY8UWC7_9BACI</name>
<keyword evidence="5" id="KW-1185">Reference proteome</keyword>
<evidence type="ECO:0000256" key="1">
    <source>
        <dbReference type="ARBA" id="ARBA00022729"/>
    </source>
</evidence>
<evidence type="ECO:0000313" key="4">
    <source>
        <dbReference type="EMBL" id="WIF97728.1"/>
    </source>
</evidence>
<dbReference type="EMBL" id="CP126446">
    <property type="protein sequence ID" value="WIF97728.1"/>
    <property type="molecule type" value="Genomic_DNA"/>
</dbReference>
<dbReference type="Gene3D" id="1.10.530.10">
    <property type="match status" value="1"/>
</dbReference>
<dbReference type="Proteomes" id="UP001236652">
    <property type="component" value="Chromosome"/>
</dbReference>
<organism evidence="4 5">
    <name type="scientific">Pontibacillus chungwhensis</name>
    <dbReference type="NCBI Taxonomy" id="265426"/>
    <lineage>
        <taxon>Bacteria</taxon>
        <taxon>Bacillati</taxon>
        <taxon>Bacillota</taxon>
        <taxon>Bacilli</taxon>
        <taxon>Bacillales</taxon>
        <taxon>Bacillaceae</taxon>
        <taxon>Pontibacillus</taxon>
    </lineage>
</organism>
<protein>
    <submittedName>
        <fullName evidence="4">Transglycosylase SLT domain-containing protein</fullName>
    </submittedName>
</protein>
<accession>A0ABY8UWC7</accession>